<dbReference type="SUPFAM" id="SSF53474">
    <property type="entry name" value="alpha/beta-Hydrolases"/>
    <property type="match status" value="1"/>
</dbReference>
<gene>
    <name evidence="3" type="ORF">RDB_LOCUS87109</name>
</gene>
<dbReference type="PANTHER" id="PTHR48081:SF8">
    <property type="entry name" value="ALPHA_BETA HYDROLASE FOLD-3 DOMAIN-CONTAINING PROTEIN-RELATED"/>
    <property type="match status" value="1"/>
</dbReference>
<reference evidence="3" key="1">
    <citation type="submission" date="2021-01" db="EMBL/GenBank/DDBJ databases">
        <authorList>
            <person name="Kaushik A."/>
        </authorList>
    </citation>
    <scope>NUCLEOTIDE SEQUENCE</scope>
    <source>
        <strain evidence="3">Type strain: AG8-Rh-89/</strain>
    </source>
</reference>
<evidence type="ECO:0000259" key="2">
    <source>
        <dbReference type="Pfam" id="PF07859"/>
    </source>
</evidence>
<dbReference type="Proteomes" id="UP000663850">
    <property type="component" value="Unassembled WGS sequence"/>
</dbReference>
<comment type="caution">
    <text evidence="3">The sequence shown here is derived from an EMBL/GenBank/DDBJ whole genome shotgun (WGS) entry which is preliminary data.</text>
</comment>
<dbReference type="AlphaFoldDB" id="A0A8H3CPU6"/>
<dbReference type="GO" id="GO:0016787">
    <property type="term" value="F:hydrolase activity"/>
    <property type="evidence" value="ECO:0007669"/>
    <property type="project" value="UniProtKB-KW"/>
</dbReference>
<dbReference type="Gene3D" id="3.40.50.1820">
    <property type="entry name" value="alpha/beta hydrolase"/>
    <property type="match status" value="1"/>
</dbReference>
<feature type="domain" description="Alpha/beta hydrolase fold-3" evidence="2">
    <location>
        <begin position="89"/>
        <end position="301"/>
    </location>
</feature>
<accession>A0A8H3CPU6</accession>
<sequence>MSNTVEIHQNVLDRLNPEYWAFIQSRGAHLPPLHKSQWSPAFRQAVPGLDYGTTAPVEVGYTRTIQLGDFSVRVMTPLGEKPGKGWPVLLNLHGGGWVLGSAAMDDYMLSKLCIGANCVTVSVDYRLAPEHPFPAGLNDSWDALVWVSKEGERELGIDPKRIAIMGCSVGGNFTAAVVQRASLASPRIPLVFQSLLVPSLNLSLFSAERDKWTPSMLQNEHIWDLPLADVLWYIDLYTPNADDRIKPDVSPALQEDKSAFEGMPTTWVSVAEVDTLRSEGEIYAEKLQAHGVQVKLYTLKGGYMNHRKHQFNAIQPFTRLCRDSSYRGGSRPGESIFNCVGVFPLIWRIP</sequence>
<evidence type="ECO:0000313" key="4">
    <source>
        <dbReference type="Proteomes" id="UP000663850"/>
    </source>
</evidence>
<dbReference type="InterPro" id="IPR050300">
    <property type="entry name" value="GDXG_lipolytic_enzyme"/>
</dbReference>
<dbReference type="InterPro" id="IPR029058">
    <property type="entry name" value="AB_hydrolase_fold"/>
</dbReference>
<dbReference type="Pfam" id="PF07859">
    <property type="entry name" value="Abhydrolase_3"/>
    <property type="match status" value="1"/>
</dbReference>
<dbReference type="EMBL" id="CAJMWZ010004629">
    <property type="protein sequence ID" value="CAE6493237.1"/>
    <property type="molecule type" value="Genomic_DNA"/>
</dbReference>
<organism evidence="3 4">
    <name type="scientific">Rhizoctonia solani</name>
    <dbReference type="NCBI Taxonomy" id="456999"/>
    <lineage>
        <taxon>Eukaryota</taxon>
        <taxon>Fungi</taxon>
        <taxon>Dikarya</taxon>
        <taxon>Basidiomycota</taxon>
        <taxon>Agaricomycotina</taxon>
        <taxon>Agaricomycetes</taxon>
        <taxon>Cantharellales</taxon>
        <taxon>Ceratobasidiaceae</taxon>
        <taxon>Rhizoctonia</taxon>
    </lineage>
</organism>
<dbReference type="PANTHER" id="PTHR48081">
    <property type="entry name" value="AB HYDROLASE SUPERFAMILY PROTEIN C4A8.06C"/>
    <property type="match status" value="1"/>
</dbReference>
<evidence type="ECO:0000313" key="3">
    <source>
        <dbReference type="EMBL" id="CAE6493237.1"/>
    </source>
</evidence>
<name>A0A8H3CPU6_9AGAM</name>
<dbReference type="InterPro" id="IPR013094">
    <property type="entry name" value="AB_hydrolase_3"/>
</dbReference>
<proteinExistence type="predicted"/>
<protein>
    <recommendedName>
        <fullName evidence="2">Alpha/beta hydrolase fold-3 domain-containing protein</fullName>
    </recommendedName>
</protein>
<evidence type="ECO:0000256" key="1">
    <source>
        <dbReference type="ARBA" id="ARBA00022801"/>
    </source>
</evidence>
<keyword evidence="1" id="KW-0378">Hydrolase</keyword>